<sequence>MRSTASVPRAAPATVPASAQASATETATRAATRAGVRFHLAEDLPTLEPVSRFLAGVWQTPESQPPFAPDVLRAFVHAGGAVHYASDGDGVAAAAVLLFCSPSSRAVYSMIAAARTSDHGVGFALKQAQRVWALERGATAMVWTFDPLVSRNAYFNLAKLGATATEYSVDLFGRIDDGVNGHDETDRLTAVWPLCDPHPVRLAGPDLESAELDPQPAPDGAPFSARDESGHWCRVPLDILTTRRQDQPLTAKWRAAVRDVLLPAFDAGFTATGFSRSGWYHLTRKEQS</sequence>
<feature type="region of interest" description="Disordered" evidence="1">
    <location>
        <begin position="205"/>
        <end position="226"/>
    </location>
</feature>
<proteinExistence type="predicted"/>
<dbReference type="EMBL" id="JACJID010000001">
    <property type="protein sequence ID" value="MBA8923379.1"/>
    <property type="molecule type" value="Genomic_DNA"/>
</dbReference>
<dbReference type="PANTHER" id="PTHR41700:SF1">
    <property type="entry name" value="N-ACETYLTRANSFERASE DOMAIN-CONTAINING PROTEIN"/>
    <property type="match status" value="1"/>
</dbReference>
<comment type="caution">
    <text evidence="2">The sequence shown here is derived from an EMBL/GenBank/DDBJ whole genome shotgun (WGS) entry which is preliminary data.</text>
</comment>
<feature type="region of interest" description="Disordered" evidence="1">
    <location>
        <begin position="1"/>
        <end position="28"/>
    </location>
</feature>
<dbReference type="PANTHER" id="PTHR41700">
    <property type="entry name" value="GCN5-RELATED N-ACETYLTRANSFERASE"/>
    <property type="match status" value="1"/>
</dbReference>
<accession>A0ABR6B9V9</accession>
<evidence type="ECO:0000313" key="3">
    <source>
        <dbReference type="Proteomes" id="UP000517916"/>
    </source>
</evidence>
<name>A0ABR6B9V9_9PSEU</name>
<reference evidence="2 3" key="1">
    <citation type="submission" date="2020-08" db="EMBL/GenBank/DDBJ databases">
        <title>Genomic Encyclopedia of Archaeal and Bacterial Type Strains, Phase II (KMG-II): from individual species to whole genera.</title>
        <authorList>
            <person name="Goeker M."/>
        </authorList>
    </citation>
    <scope>NUCLEOTIDE SEQUENCE [LARGE SCALE GENOMIC DNA]</scope>
    <source>
        <strain evidence="2 3">DSM 43850</strain>
    </source>
</reference>
<keyword evidence="3" id="KW-1185">Reference proteome</keyword>
<dbReference type="Proteomes" id="UP000517916">
    <property type="component" value="Unassembled WGS sequence"/>
</dbReference>
<evidence type="ECO:0000313" key="2">
    <source>
        <dbReference type="EMBL" id="MBA8923379.1"/>
    </source>
</evidence>
<dbReference type="SUPFAM" id="SSF55729">
    <property type="entry name" value="Acyl-CoA N-acyltransferases (Nat)"/>
    <property type="match status" value="1"/>
</dbReference>
<evidence type="ECO:0000256" key="1">
    <source>
        <dbReference type="SAM" id="MobiDB-lite"/>
    </source>
</evidence>
<dbReference type="InterPro" id="IPR016181">
    <property type="entry name" value="Acyl_CoA_acyltransferase"/>
</dbReference>
<gene>
    <name evidence="2" type="ORF">BC739_000576</name>
</gene>
<dbReference type="InterPro" id="IPR038764">
    <property type="entry name" value="GNAT_N_AcTrfase_prd"/>
</dbReference>
<protein>
    <submittedName>
        <fullName evidence="2">GNAT superfamily acetyltransferase</fullName>
    </submittedName>
</protein>
<organism evidence="2 3">
    <name type="scientific">Kutzneria viridogrisea</name>
    <dbReference type="NCBI Taxonomy" id="47990"/>
    <lineage>
        <taxon>Bacteria</taxon>
        <taxon>Bacillati</taxon>
        <taxon>Actinomycetota</taxon>
        <taxon>Actinomycetes</taxon>
        <taxon>Pseudonocardiales</taxon>
        <taxon>Pseudonocardiaceae</taxon>
        <taxon>Kutzneria</taxon>
    </lineage>
</organism>
<dbReference type="RefSeq" id="WP_030107704.1">
    <property type="nucleotide sequence ID" value="NZ_BAAABQ010000063.1"/>
</dbReference>